<reference evidence="3 4" key="1">
    <citation type="submission" date="2024-02" db="EMBL/GenBank/DDBJ databases">
        <title>Genome sequence of Aquincola sp. MAHUQ-54.</title>
        <authorList>
            <person name="Huq M.A."/>
        </authorList>
    </citation>
    <scope>NUCLEOTIDE SEQUENCE [LARGE SCALE GENOMIC DNA]</scope>
    <source>
        <strain evidence="3 4">MAHUQ-54</strain>
    </source>
</reference>
<dbReference type="InterPro" id="IPR040079">
    <property type="entry name" value="Glutathione_S-Trfase"/>
</dbReference>
<dbReference type="RefSeq" id="WP_332287431.1">
    <property type="nucleotide sequence ID" value="NZ_JAZIBG010000008.1"/>
</dbReference>
<dbReference type="SUPFAM" id="SSF47616">
    <property type="entry name" value="GST C-terminal domain-like"/>
    <property type="match status" value="1"/>
</dbReference>
<dbReference type="EMBL" id="JAZIBG010000008">
    <property type="protein sequence ID" value="MEF7612534.1"/>
    <property type="molecule type" value="Genomic_DNA"/>
</dbReference>
<dbReference type="Pfam" id="PF02798">
    <property type="entry name" value="GST_N"/>
    <property type="match status" value="1"/>
</dbReference>
<evidence type="ECO:0000313" key="4">
    <source>
        <dbReference type="Proteomes" id="UP001336250"/>
    </source>
</evidence>
<organism evidence="3 4">
    <name type="scientific">Aquincola agrisoli</name>
    <dbReference type="NCBI Taxonomy" id="3119538"/>
    <lineage>
        <taxon>Bacteria</taxon>
        <taxon>Pseudomonadati</taxon>
        <taxon>Pseudomonadota</taxon>
        <taxon>Betaproteobacteria</taxon>
        <taxon>Burkholderiales</taxon>
        <taxon>Sphaerotilaceae</taxon>
        <taxon>Aquincola</taxon>
    </lineage>
</organism>
<dbReference type="InterPro" id="IPR036249">
    <property type="entry name" value="Thioredoxin-like_sf"/>
</dbReference>
<dbReference type="Pfam" id="PF14497">
    <property type="entry name" value="GST_C_3"/>
    <property type="match status" value="1"/>
</dbReference>
<dbReference type="SFLD" id="SFLDG01150">
    <property type="entry name" value="Main.1:_Beta-like"/>
    <property type="match status" value="1"/>
</dbReference>
<sequence length="212" mass="23028">MTPPTNRWVLYTAPNTCALATHIALREAGADVDIVVLDFKAQQQQSAEYLAVNPKGRVPALKTPQGVITETPALLAFVAQSFPQAGLAPLDDPYAFAQLQAFNGYLASTVHVAHAHRFRGARWADDPAALESMRAKVPQTMTACAQLLEEGLSGPWALGERYSVADAYLYTVASWLEGDGVDTGRFPRLMAHQERMSQRPAVQRALAEAAPR</sequence>
<dbReference type="Gene3D" id="3.40.30.10">
    <property type="entry name" value="Glutaredoxin"/>
    <property type="match status" value="1"/>
</dbReference>
<name>A0AAW9PZJ8_9BURK</name>
<dbReference type="SUPFAM" id="SSF52833">
    <property type="entry name" value="Thioredoxin-like"/>
    <property type="match status" value="1"/>
</dbReference>
<dbReference type="InterPro" id="IPR010987">
    <property type="entry name" value="Glutathione-S-Trfase_C-like"/>
</dbReference>
<comment type="caution">
    <text evidence="3">The sequence shown here is derived from an EMBL/GenBank/DDBJ whole genome shotgun (WGS) entry which is preliminary data.</text>
</comment>
<dbReference type="PANTHER" id="PTHR44051">
    <property type="entry name" value="GLUTATHIONE S-TRANSFERASE-RELATED"/>
    <property type="match status" value="1"/>
</dbReference>
<dbReference type="AlphaFoldDB" id="A0AAW9PZJ8"/>
<dbReference type="InterPro" id="IPR004046">
    <property type="entry name" value="GST_C"/>
</dbReference>
<dbReference type="SFLD" id="SFLDS00019">
    <property type="entry name" value="Glutathione_Transferase_(cytos"/>
    <property type="match status" value="1"/>
</dbReference>
<dbReference type="PROSITE" id="PS50404">
    <property type="entry name" value="GST_NTER"/>
    <property type="match status" value="1"/>
</dbReference>
<evidence type="ECO:0000259" key="2">
    <source>
        <dbReference type="PROSITE" id="PS50405"/>
    </source>
</evidence>
<feature type="domain" description="GST C-terminal" evidence="2">
    <location>
        <begin position="92"/>
        <end position="212"/>
    </location>
</feature>
<keyword evidence="4" id="KW-1185">Reference proteome</keyword>
<dbReference type="PANTHER" id="PTHR44051:SF8">
    <property type="entry name" value="GLUTATHIONE S-TRANSFERASE GSTA"/>
    <property type="match status" value="1"/>
</dbReference>
<dbReference type="CDD" id="cd03188">
    <property type="entry name" value="GST_C_Beta"/>
    <property type="match status" value="1"/>
</dbReference>
<protein>
    <submittedName>
        <fullName evidence="3">Glutathione S-transferase</fullName>
    </submittedName>
</protein>
<dbReference type="Proteomes" id="UP001336250">
    <property type="component" value="Unassembled WGS sequence"/>
</dbReference>
<feature type="domain" description="GST N-terminal" evidence="1">
    <location>
        <begin position="5"/>
        <end position="86"/>
    </location>
</feature>
<gene>
    <name evidence="3" type="ORF">V4F39_01340</name>
</gene>
<proteinExistence type="predicted"/>
<dbReference type="SFLD" id="SFLDG00358">
    <property type="entry name" value="Main_(cytGST)"/>
    <property type="match status" value="1"/>
</dbReference>
<dbReference type="Gene3D" id="1.20.1050.10">
    <property type="match status" value="1"/>
</dbReference>
<dbReference type="CDD" id="cd03057">
    <property type="entry name" value="GST_N_Beta"/>
    <property type="match status" value="1"/>
</dbReference>
<dbReference type="PROSITE" id="PS50405">
    <property type="entry name" value="GST_CTER"/>
    <property type="match status" value="1"/>
</dbReference>
<accession>A0AAW9PZJ8</accession>
<dbReference type="InterPro" id="IPR036282">
    <property type="entry name" value="Glutathione-S-Trfase_C_sf"/>
</dbReference>
<evidence type="ECO:0000313" key="3">
    <source>
        <dbReference type="EMBL" id="MEF7612534.1"/>
    </source>
</evidence>
<evidence type="ECO:0000259" key="1">
    <source>
        <dbReference type="PROSITE" id="PS50404"/>
    </source>
</evidence>
<dbReference type="InterPro" id="IPR004045">
    <property type="entry name" value="Glutathione_S-Trfase_N"/>
</dbReference>